<comment type="caution">
    <text evidence="1">The sequence shown here is derived from an EMBL/GenBank/DDBJ whole genome shotgun (WGS) entry which is preliminary data.</text>
</comment>
<name>X1MVL0_9ZZZZ</name>
<protein>
    <submittedName>
        <fullName evidence="1">Uncharacterized protein</fullName>
    </submittedName>
</protein>
<organism evidence="1">
    <name type="scientific">marine sediment metagenome</name>
    <dbReference type="NCBI Taxonomy" id="412755"/>
    <lineage>
        <taxon>unclassified sequences</taxon>
        <taxon>metagenomes</taxon>
        <taxon>ecological metagenomes</taxon>
    </lineage>
</organism>
<gene>
    <name evidence="1" type="ORF">S06H3_32870</name>
</gene>
<accession>X1MVL0</accession>
<dbReference type="AlphaFoldDB" id="X1MVL0"/>
<proteinExistence type="predicted"/>
<feature type="non-terminal residue" evidence="1">
    <location>
        <position position="1"/>
    </location>
</feature>
<sequence>ALLYCRMIYYLRRLKRTLGAFSTECIEQFNFDYFVKWYLVK</sequence>
<evidence type="ECO:0000313" key="1">
    <source>
        <dbReference type="EMBL" id="GAI18745.1"/>
    </source>
</evidence>
<reference evidence="1" key="1">
    <citation type="journal article" date="2014" name="Front. Microbiol.">
        <title>High frequency of phylogenetically diverse reductive dehalogenase-homologous genes in deep subseafloor sedimentary metagenomes.</title>
        <authorList>
            <person name="Kawai M."/>
            <person name="Futagami T."/>
            <person name="Toyoda A."/>
            <person name="Takaki Y."/>
            <person name="Nishi S."/>
            <person name="Hori S."/>
            <person name="Arai W."/>
            <person name="Tsubouchi T."/>
            <person name="Morono Y."/>
            <person name="Uchiyama I."/>
            <person name="Ito T."/>
            <person name="Fujiyama A."/>
            <person name="Inagaki F."/>
            <person name="Takami H."/>
        </authorList>
    </citation>
    <scope>NUCLEOTIDE SEQUENCE</scope>
    <source>
        <strain evidence="1">Expedition CK06-06</strain>
    </source>
</reference>
<dbReference type="EMBL" id="BARV01019572">
    <property type="protein sequence ID" value="GAI18745.1"/>
    <property type="molecule type" value="Genomic_DNA"/>
</dbReference>